<dbReference type="GeneID" id="92842107"/>
<evidence type="ECO:0000256" key="1">
    <source>
        <dbReference type="SAM" id="SignalP"/>
    </source>
</evidence>
<feature type="chain" id="PRO_5038983787" description="Phr family secreted Rap phosphatase inhibitor" evidence="1">
    <location>
        <begin position="20"/>
        <end position="45"/>
    </location>
</feature>
<evidence type="ECO:0000313" key="3">
    <source>
        <dbReference type="Proteomes" id="UP000561326"/>
    </source>
</evidence>
<organism evidence="2 3">
    <name type="scientific">Aneurinibacillus aneurinilyticus</name>
    <name type="common">Bacillus aneurinolyticus</name>
    <dbReference type="NCBI Taxonomy" id="1391"/>
    <lineage>
        <taxon>Bacteria</taxon>
        <taxon>Bacillati</taxon>
        <taxon>Bacillota</taxon>
        <taxon>Bacilli</taxon>
        <taxon>Bacillales</taxon>
        <taxon>Paenibacillaceae</taxon>
        <taxon>Aneurinibacillus group</taxon>
        <taxon>Aneurinibacillus</taxon>
    </lineage>
</organism>
<evidence type="ECO:0008006" key="4">
    <source>
        <dbReference type="Google" id="ProtNLM"/>
    </source>
</evidence>
<sequence>MIKKSKLLLGLLVLAAAFGITEPYSKDTTNFKDKAPITTFAHHGG</sequence>
<gene>
    <name evidence="2" type="ORF">HF838_10110</name>
</gene>
<comment type="caution">
    <text evidence="2">The sequence shown here is derived from an EMBL/GenBank/DDBJ whole genome shotgun (WGS) entry which is preliminary data.</text>
</comment>
<dbReference type="AlphaFoldDB" id="A0A848CS20"/>
<dbReference type="EMBL" id="JABAGO010000016">
    <property type="protein sequence ID" value="NME98613.1"/>
    <property type="molecule type" value="Genomic_DNA"/>
</dbReference>
<accession>A0A848CS20</accession>
<proteinExistence type="predicted"/>
<dbReference type="Proteomes" id="UP000561326">
    <property type="component" value="Unassembled WGS sequence"/>
</dbReference>
<evidence type="ECO:0000313" key="2">
    <source>
        <dbReference type="EMBL" id="NME98613.1"/>
    </source>
</evidence>
<reference evidence="2 3" key="1">
    <citation type="submission" date="2020-04" db="EMBL/GenBank/DDBJ databases">
        <authorList>
            <person name="Hitch T.C.A."/>
            <person name="Wylensek D."/>
            <person name="Clavel T."/>
        </authorList>
    </citation>
    <scope>NUCLEOTIDE SEQUENCE [LARGE SCALE GENOMIC DNA]</scope>
    <source>
        <strain evidence="2 3">WB01_D5_05</strain>
    </source>
</reference>
<name>A0A848CS20_ANEAE</name>
<protein>
    <recommendedName>
        <fullName evidence="4">Phr family secreted Rap phosphatase inhibitor</fullName>
    </recommendedName>
</protein>
<feature type="signal peptide" evidence="1">
    <location>
        <begin position="1"/>
        <end position="19"/>
    </location>
</feature>
<keyword evidence="1" id="KW-0732">Signal</keyword>
<dbReference type="RefSeq" id="WP_021618884.1">
    <property type="nucleotide sequence ID" value="NZ_CABKST010000003.1"/>
</dbReference>